<name>A0A4V6DGD1_9PEZI</name>
<dbReference type="EMBL" id="PJEX01000247">
    <property type="protein sequence ID" value="TKW52316.1"/>
    <property type="molecule type" value="Genomic_DNA"/>
</dbReference>
<keyword evidence="3" id="KW-1185">Reference proteome</keyword>
<proteinExistence type="predicted"/>
<gene>
    <name evidence="2" type="ORF">CTA1_3106</name>
</gene>
<accession>A0A4V6DGD1</accession>
<protein>
    <submittedName>
        <fullName evidence="2">Uncharacterized protein</fullName>
    </submittedName>
</protein>
<evidence type="ECO:0000313" key="3">
    <source>
        <dbReference type="Proteomes" id="UP000310108"/>
    </source>
</evidence>
<dbReference type="Proteomes" id="UP000310108">
    <property type="component" value="Unassembled WGS sequence"/>
</dbReference>
<evidence type="ECO:0000256" key="1">
    <source>
        <dbReference type="SAM" id="MobiDB-lite"/>
    </source>
</evidence>
<evidence type="ECO:0000313" key="2">
    <source>
        <dbReference type="EMBL" id="TKW52316.1"/>
    </source>
</evidence>
<organism evidence="2 3">
    <name type="scientific">Colletotrichum tanaceti</name>
    <dbReference type="NCBI Taxonomy" id="1306861"/>
    <lineage>
        <taxon>Eukaryota</taxon>
        <taxon>Fungi</taxon>
        <taxon>Dikarya</taxon>
        <taxon>Ascomycota</taxon>
        <taxon>Pezizomycotina</taxon>
        <taxon>Sordariomycetes</taxon>
        <taxon>Hypocreomycetidae</taxon>
        <taxon>Glomerellales</taxon>
        <taxon>Glomerellaceae</taxon>
        <taxon>Colletotrichum</taxon>
        <taxon>Colletotrichum destructivum species complex</taxon>
    </lineage>
</organism>
<feature type="region of interest" description="Disordered" evidence="1">
    <location>
        <begin position="246"/>
        <end position="265"/>
    </location>
</feature>
<reference evidence="2 3" key="1">
    <citation type="journal article" date="2019" name="PLoS ONE">
        <title>Comparative genome analysis indicates high evolutionary potential of pathogenicity genes in Colletotrichum tanaceti.</title>
        <authorList>
            <person name="Lelwala R.V."/>
            <person name="Korhonen P.K."/>
            <person name="Young N.D."/>
            <person name="Scott J.B."/>
            <person name="Ades P.A."/>
            <person name="Gasser R.B."/>
            <person name="Taylor P.W.J."/>
        </authorList>
    </citation>
    <scope>NUCLEOTIDE SEQUENCE [LARGE SCALE GENOMIC DNA]</scope>
    <source>
        <strain evidence="2">BRIP57314</strain>
    </source>
</reference>
<comment type="caution">
    <text evidence="2">The sequence shown here is derived from an EMBL/GenBank/DDBJ whole genome shotgun (WGS) entry which is preliminary data.</text>
</comment>
<dbReference type="AlphaFoldDB" id="A0A4V6DGD1"/>
<sequence>MYLAIPHIAGALAEPVVRRQRLVRAREADDGALGRRVGVVRIDAVLAADAARALCAAPRTAGVVSVMRVHPHDARVYLLRHTKRLRHVARPDARPQPEVAVVGERDGLVLRPEGRHHHHRPKRLLAPDARLEDVAAAARRRHEHRRLEEVTLAKVDAVETARPRHATPARERYALAAAAATAAATTTMTTSDRLVDERLDVLQLLRRDQRAHHGLLVARRPHAPRYGLGLGLELLQHDRQDALLDEDPRAGDAGLAAGDEGAESDAVDGHVDVGLLEDEQRRLAAQLGCVAGQVAADDGADGPAGGGAAGDVDLADERVLDEGPAGGGAVAGQHAEDAVGQAGPLEDGAEQQGGQGRQLARLHDDAVAGGEGGRQLLDGDEQRVVEGGDLHHDAQRHAVDPVVQLARRRQHRALLGAQQRRVVPEPLDQRRHLRAHLAYRASRLAHLEGDQQGQLRRQELRRPVEDVGPDVARQPGPRPGLERVVREADGLVDVLRRRRVTAACSQSVSVSQSDTRYFSMRNWTAQGGHRL</sequence>